<feature type="domain" description="WW" evidence="2">
    <location>
        <begin position="138"/>
        <end position="171"/>
    </location>
</feature>
<dbReference type="Pfam" id="PF00098">
    <property type="entry name" value="zf-CCHC"/>
    <property type="match status" value="1"/>
</dbReference>
<feature type="compositionally biased region" description="Low complexity" evidence="1">
    <location>
        <begin position="120"/>
        <end position="133"/>
    </location>
</feature>
<organism evidence="3 4">
    <name type="scientific">Symbiochloris irregularis</name>
    <dbReference type="NCBI Taxonomy" id="706552"/>
    <lineage>
        <taxon>Eukaryota</taxon>
        <taxon>Viridiplantae</taxon>
        <taxon>Chlorophyta</taxon>
        <taxon>core chlorophytes</taxon>
        <taxon>Trebouxiophyceae</taxon>
        <taxon>Trebouxiales</taxon>
        <taxon>Trebouxiaceae</taxon>
        <taxon>Symbiochloris</taxon>
    </lineage>
</organism>
<evidence type="ECO:0000259" key="2">
    <source>
        <dbReference type="PROSITE" id="PS50020"/>
    </source>
</evidence>
<feature type="compositionally biased region" description="Polar residues" evidence="1">
    <location>
        <begin position="100"/>
        <end position="116"/>
    </location>
</feature>
<dbReference type="SUPFAM" id="SSF57756">
    <property type="entry name" value="Retrovirus zinc finger-like domains"/>
    <property type="match status" value="1"/>
</dbReference>
<dbReference type="Pfam" id="PF00397">
    <property type="entry name" value="WW"/>
    <property type="match status" value="1"/>
</dbReference>
<gene>
    <name evidence="3" type="ORF">WJX73_007644</name>
</gene>
<dbReference type="InterPro" id="IPR036020">
    <property type="entry name" value="WW_dom_sf"/>
</dbReference>
<evidence type="ECO:0000313" key="4">
    <source>
        <dbReference type="Proteomes" id="UP001465755"/>
    </source>
</evidence>
<dbReference type="InterPro" id="IPR001202">
    <property type="entry name" value="WW_dom"/>
</dbReference>
<dbReference type="GO" id="GO:0008270">
    <property type="term" value="F:zinc ion binding"/>
    <property type="evidence" value="ECO:0007669"/>
    <property type="project" value="InterPro"/>
</dbReference>
<dbReference type="CDD" id="cd00201">
    <property type="entry name" value="WW"/>
    <property type="match status" value="1"/>
</dbReference>
<dbReference type="InterPro" id="IPR036875">
    <property type="entry name" value="Znf_CCHC_sf"/>
</dbReference>
<sequence>MELHHKLRRDPNWHPSACNICGQLGHQAVNCTNGTINWKQIYGEESFRLTEPIYPSQYDALKKAKQVDYTDLAKRAVEYAKSKNGAAGVDYDAMAERAKASSTASPQVKTEGQSSEKAADSAATPAQSAPAAEKAPEDALPPDWATAKDSNGRTYYWHTKSKKVQWDRPTS</sequence>
<feature type="region of interest" description="Disordered" evidence="1">
    <location>
        <begin position="96"/>
        <end position="171"/>
    </location>
</feature>
<evidence type="ECO:0000313" key="3">
    <source>
        <dbReference type="EMBL" id="KAK9803844.1"/>
    </source>
</evidence>
<comment type="caution">
    <text evidence="3">The sequence shown here is derived from an EMBL/GenBank/DDBJ whole genome shotgun (WGS) entry which is preliminary data.</text>
</comment>
<dbReference type="Gene3D" id="2.20.70.10">
    <property type="match status" value="1"/>
</dbReference>
<evidence type="ECO:0000256" key="1">
    <source>
        <dbReference type="SAM" id="MobiDB-lite"/>
    </source>
</evidence>
<protein>
    <recommendedName>
        <fullName evidence="2">WW domain-containing protein</fullName>
    </recommendedName>
</protein>
<reference evidence="3 4" key="1">
    <citation type="journal article" date="2024" name="Nat. Commun.">
        <title>Phylogenomics reveals the evolutionary origins of lichenization in chlorophyte algae.</title>
        <authorList>
            <person name="Puginier C."/>
            <person name="Libourel C."/>
            <person name="Otte J."/>
            <person name="Skaloud P."/>
            <person name="Haon M."/>
            <person name="Grisel S."/>
            <person name="Petersen M."/>
            <person name="Berrin J.G."/>
            <person name="Delaux P.M."/>
            <person name="Dal Grande F."/>
            <person name="Keller J."/>
        </authorList>
    </citation>
    <scope>NUCLEOTIDE SEQUENCE [LARGE SCALE GENOMIC DNA]</scope>
    <source>
        <strain evidence="3 4">SAG 2036</strain>
    </source>
</reference>
<dbReference type="Proteomes" id="UP001465755">
    <property type="component" value="Unassembled WGS sequence"/>
</dbReference>
<dbReference type="InterPro" id="IPR001878">
    <property type="entry name" value="Znf_CCHC"/>
</dbReference>
<keyword evidence="4" id="KW-1185">Reference proteome</keyword>
<dbReference type="EMBL" id="JALJOQ010000055">
    <property type="protein sequence ID" value="KAK9803844.1"/>
    <property type="molecule type" value="Genomic_DNA"/>
</dbReference>
<dbReference type="AlphaFoldDB" id="A0AAW1P0K4"/>
<dbReference type="PROSITE" id="PS50020">
    <property type="entry name" value="WW_DOMAIN_2"/>
    <property type="match status" value="1"/>
</dbReference>
<proteinExistence type="predicted"/>
<accession>A0AAW1P0K4</accession>
<dbReference type="GO" id="GO:0003676">
    <property type="term" value="F:nucleic acid binding"/>
    <property type="evidence" value="ECO:0007669"/>
    <property type="project" value="InterPro"/>
</dbReference>
<dbReference type="SMART" id="SM00456">
    <property type="entry name" value="WW"/>
    <property type="match status" value="1"/>
</dbReference>
<dbReference type="SUPFAM" id="SSF51045">
    <property type="entry name" value="WW domain"/>
    <property type="match status" value="1"/>
</dbReference>
<name>A0AAW1P0K4_9CHLO</name>